<protein>
    <submittedName>
        <fullName evidence="4">Ribosomal large subunit pseudouridine synthase D</fullName>
    </submittedName>
</protein>
<dbReference type="EMBL" id="CP012333">
    <property type="protein sequence ID" value="AKU95905.1"/>
    <property type="molecule type" value="Genomic_DNA"/>
</dbReference>
<evidence type="ECO:0000259" key="3">
    <source>
        <dbReference type="Pfam" id="PF00849"/>
    </source>
</evidence>
<dbReference type="InterPro" id="IPR006145">
    <property type="entry name" value="PsdUridine_synth_RsuA/RluA"/>
</dbReference>
<dbReference type="PANTHER" id="PTHR21600">
    <property type="entry name" value="MITOCHONDRIAL RNA PSEUDOURIDINE SYNTHASE"/>
    <property type="match status" value="1"/>
</dbReference>
<name>A0A0K1PQT4_9BACT</name>
<dbReference type="Gene3D" id="3.30.2350.10">
    <property type="entry name" value="Pseudouridine synthase"/>
    <property type="match status" value="1"/>
</dbReference>
<dbReference type="InterPro" id="IPR050188">
    <property type="entry name" value="RluA_PseudoU_synthase"/>
</dbReference>
<dbReference type="GO" id="GO:0009982">
    <property type="term" value="F:pseudouridine synthase activity"/>
    <property type="evidence" value="ECO:0007669"/>
    <property type="project" value="InterPro"/>
</dbReference>
<evidence type="ECO:0000313" key="5">
    <source>
        <dbReference type="Proteomes" id="UP000064967"/>
    </source>
</evidence>
<dbReference type="Pfam" id="PF00849">
    <property type="entry name" value="PseudoU_synth_2"/>
    <property type="match status" value="1"/>
</dbReference>
<sequence length="308" mass="32787">MKNRVKRWIVRPGDGVRVEDIVRRAGEDVCAIAEGRVFVGKKRVARADEPVKPGDEVRIGEADPGVAGVSILFSRDGLLACVKPAGIPTVPDHAGASHSLVAVVARQAGLRPDALRITSRLDREVSGVVVFATDADAEARLKRAREEGKYARRYVAIASAEKLGERGTWDAPIGLGKDARHRAAFGPDAKPSRTVWAVAGRAGEAFALLAVSPVTGRTHQIRVHAAHAGAPLLGDRDYAGVTRTTLPNGRVVALPRIALHAARVVVPAANGEPLVALAPIPMELDRMWAELGGRREAWDTAIACDLEL</sequence>
<feature type="domain" description="Pseudouridine synthase RsuA/RluA-like" evidence="3">
    <location>
        <begin position="78"/>
        <end position="227"/>
    </location>
</feature>
<dbReference type="GO" id="GO:0000455">
    <property type="term" value="P:enzyme-directed rRNA pseudouridine synthesis"/>
    <property type="evidence" value="ECO:0007669"/>
    <property type="project" value="TreeGrafter"/>
</dbReference>
<keyword evidence="2" id="KW-0694">RNA-binding</keyword>
<reference evidence="4 5" key="1">
    <citation type="submission" date="2015-08" db="EMBL/GenBank/DDBJ databases">
        <authorList>
            <person name="Babu N.S."/>
            <person name="Beckwith C.J."/>
            <person name="Beseler K.G."/>
            <person name="Brison A."/>
            <person name="Carone J.V."/>
            <person name="Caskin T.P."/>
            <person name="Diamond M."/>
            <person name="Durham M.E."/>
            <person name="Foxe J.M."/>
            <person name="Go M."/>
            <person name="Henderson B.A."/>
            <person name="Jones I.B."/>
            <person name="McGettigan J.A."/>
            <person name="Micheletti S.J."/>
            <person name="Nasrallah M.E."/>
            <person name="Ortiz D."/>
            <person name="Piller C.R."/>
            <person name="Privatt S.R."/>
            <person name="Schneider S.L."/>
            <person name="Sharp S."/>
            <person name="Smith T.C."/>
            <person name="Stanton J.D."/>
            <person name="Ullery H.E."/>
            <person name="Wilson R.J."/>
            <person name="Serrano M.G."/>
            <person name="Buck G."/>
            <person name="Lee V."/>
            <person name="Wang Y."/>
            <person name="Carvalho R."/>
            <person name="Voegtly L."/>
            <person name="Shi R."/>
            <person name="Duckworth R."/>
            <person name="Johnson A."/>
            <person name="Loviza R."/>
            <person name="Walstead R."/>
            <person name="Shah Z."/>
            <person name="Kiflezghi M."/>
            <person name="Wade K."/>
            <person name="Ball S.L."/>
            <person name="Bradley K.W."/>
            <person name="Asai D.J."/>
            <person name="Bowman C.A."/>
            <person name="Russell D.A."/>
            <person name="Pope W.H."/>
            <person name="Jacobs-Sera D."/>
            <person name="Hendrix R.W."/>
            <person name="Hatfull G.F."/>
        </authorList>
    </citation>
    <scope>NUCLEOTIDE SEQUENCE [LARGE SCALE GENOMIC DNA]</scope>
    <source>
        <strain evidence="4 5">DSM 27648</strain>
    </source>
</reference>
<dbReference type="RefSeq" id="WP_169927463.1">
    <property type="nucleotide sequence ID" value="NZ_CP012333.1"/>
</dbReference>
<evidence type="ECO:0000256" key="1">
    <source>
        <dbReference type="ARBA" id="ARBA00010876"/>
    </source>
</evidence>
<dbReference type="SUPFAM" id="SSF55120">
    <property type="entry name" value="Pseudouridine synthase"/>
    <property type="match status" value="1"/>
</dbReference>
<gene>
    <name evidence="4" type="ORF">AKJ09_02569</name>
</gene>
<dbReference type="GO" id="GO:0003723">
    <property type="term" value="F:RNA binding"/>
    <property type="evidence" value="ECO:0007669"/>
    <property type="project" value="UniProtKB-KW"/>
</dbReference>
<dbReference type="Proteomes" id="UP000064967">
    <property type="component" value="Chromosome"/>
</dbReference>
<dbReference type="AlphaFoldDB" id="A0A0K1PQT4"/>
<comment type="similarity">
    <text evidence="1">Belongs to the pseudouridine synthase RluA family.</text>
</comment>
<dbReference type="GO" id="GO:0140098">
    <property type="term" value="F:catalytic activity, acting on RNA"/>
    <property type="evidence" value="ECO:0007669"/>
    <property type="project" value="UniProtKB-ARBA"/>
</dbReference>
<evidence type="ECO:0000256" key="2">
    <source>
        <dbReference type="PROSITE-ProRule" id="PRU00182"/>
    </source>
</evidence>
<dbReference type="STRING" id="1391654.AKJ09_02569"/>
<accession>A0A0K1PQT4</accession>
<proteinExistence type="inferred from homology"/>
<organism evidence="4 5">
    <name type="scientific">Labilithrix luteola</name>
    <dbReference type="NCBI Taxonomy" id="1391654"/>
    <lineage>
        <taxon>Bacteria</taxon>
        <taxon>Pseudomonadati</taxon>
        <taxon>Myxococcota</taxon>
        <taxon>Polyangia</taxon>
        <taxon>Polyangiales</taxon>
        <taxon>Labilitrichaceae</taxon>
        <taxon>Labilithrix</taxon>
    </lineage>
</organism>
<dbReference type="KEGG" id="llu:AKJ09_02569"/>
<evidence type="ECO:0000313" key="4">
    <source>
        <dbReference type="EMBL" id="AKU95905.1"/>
    </source>
</evidence>
<dbReference type="PANTHER" id="PTHR21600:SF87">
    <property type="entry name" value="RNA PSEUDOURIDYLATE SYNTHASE DOMAIN-CONTAINING PROTEIN 1"/>
    <property type="match status" value="1"/>
</dbReference>
<dbReference type="PROSITE" id="PS50889">
    <property type="entry name" value="S4"/>
    <property type="match status" value="1"/>
</dbReference>
<dbReference type="CDD" id="cd02869">
    <property type="entry name" value="PseudoU_synth_RluA_like"/>
    <property type="match status" value="1"/>
</dbReference>
<keyword evidence="5" id="KW-1185">Reference proteome</keyword>
<dbReference type="InterPro" id="IPR020103">
    <property type="entry name" value="PsdUridine_synth_cat_dom_sf"/>
</dbReference>